<evidence type="ECO:0000313" key="1">
    <source>
        <dbReference type="EMBL" id="UUY04895.1"/>
    </source>
</evidence>
<dbReference type="Proteomes" id="UP001058860">
    <property type="component" value="Chromosome"/>
</dbReference>
<dbReference type="EMBL" id="CP088295">
    <property type="protein sequence ID" value="UUY04895.1"/>
    <property type="molecule type" value="Genomic_DNA"/>
</dbReference>
<accession>A0ABY5PKE6</accession>
<sequence length="329" mass="35101">MTDAGRTLVLRRPVAWRVRFQRVSLDSEGRPAAEQEDSYAGKVVVLPGPESPAPPWPNIGVWGAPRAALVRALAADGTTVERIEDGANLQTNAETWSVWPSTAVPPLPPEPVAAAHGFSVRDGAVHFARRGSHIADRTLDRGVFVTCAEVGEPRPFRLGGFDVFANGLPDSAATWVADLPYPADVCSASTFHAVPTEPSSGCAMSLRCGAVLDRLLALFAVTPAGHTYLVRRAAARRIENLERAAVTRARDGEGRLPDTATLLTLADQPAAALPGPDAPAPSDGTLAVWGDGAGRMVLRARARDGHEFWQKHDGDLVSANTAYWLYDPR</sequence>
<protein>
    <submittedName>
        <fullName evidence="1">Uncharacterized protein</fullName>
    </submittedName>
</protein>
<keyword evidence="2" id="KW-1185">Reference proteome</keyword>
<gene>
    <name evidence="1" type="ORF">LRS13_05040</name>
</gene>
<reference evidence="2" key="1">
    <citation type="submission" date="2021-11" db="EMBL/GenBank/DDBJ databases">
        <title>Cultivation dependent microbiological survey of springs from the worlds oldest radium mine currently devoted to the extraction of radon-saturated water.</title>
        <authorList>
            <person name="Kapinusova G."/>
            <person name="Smrhova T."/>
            <person name="Strejcek M."/>
            <person name="Suman J."/>
            <person name="Jani K."/>
            <person name="Pajer P."/>
            <person name="Uhlik O."/>
        </authorList>
    </citation>
    <scope>NUCLEOTIDE SEQUENCE [LARGE SCALE GENOMIC DNA]</scope>
    <source>
        <strain evidence="2">J379</strain>
    </source>
</reference>
<dbReference type="RefSeq" id="WP_353865373.1">
    <property type="nucleotide sequence ID" value="NZ_CP088295.1"/>
</dbReference>
<evidence type="ECO:0000313" key="2">
    <source>
        <dbReference type="Proteomes" id="UP001058860"/>
    </source>
</evidence>
<name>A0ABY5PKE6_9ACTN</name>
<organism evidence="1 2">
    <name type="scientific">Svornostia abyssi</name>
    <dbReference type="NCBI Taxonomy" id="2898438"/>
    <lineage>
        <taxon>Bacteria</taxon>
        <taxon>Bacillati</taxon>
        <taxon>Actinomycetota</taxon>
        <taxon>Thermoleophilia</taxon>
        <taxon>Solirubrobacterales</taxon>
        <taxon>Baekduiaceae</taxon>
        <taxon>Svornostia</taxon>
    </lineage>
</organism>
<proteinExistence type="predicted"/>